<name>A0A379F0R1_9BACT</name>
<keyword evidence="3" id="KW-1185">Reference proteome</keyword>
<reference evidence="2 4" key="2">
    <citation type="submission" date="2018-06" db="EMBL/GenBank/DDBJ databases">
        <authorList>
            <consortium name="Pathogen Informatics"/>
            <person name="Doyle S."/>
        </authorList>
    </citation>
    <scope>NUCLEOTIDE SEQUENCE [LARGE SCALE GENOMIC DNA]</scope>
    <source>
        <strain evidence="2 4">NCTC13043</strain>
    </source>
</reference>
<dbReference type="Pfam" id="PF14014">
    <property type="entry name" value="DUF4230"/>
    <property type="match status" value="1"/>
</dbReference>
<evidence type="ECO:0000313" key="4">
    <source>
        <dbReference type="Proteomes" id="UP000254235"/>
    </source>
</evidence>
<sequence length="228" mass="26157">MKSSLAYLILTVFLLMSCGKKSETPDASKAIDTIPMLVERVQKSSRLYTSEYRIHKIITHTDEVKAEGTFFNKKFSINLPFGDRRVAIPLDAVVKAYIDFSDFNEENVKKEGNGKITIILPDPRIVLTSTKIDHKGMKEFVPFMRHNFTDAELTNYERQGRKQIINSIGQMGIIEHAQESAAKQLIPMLKMLGYKQENITISFRKQFTMADITRFIENSTIQNNKKDE</sequence>
<dbReference type="EMBL" id="QLTQ01000004">
    <property type="protein sequence ID" value="RAS46975.1"/>
    <property type="molecule type" value="Genomic_DNA"/>
</dbReference>
<dbReference type="AlphaFoldDB" id="A0A379F0R1"/>
<dbReference type="GeneID" id="78570536"/>
<dbReference type="EMBL" id="UGTP01000001">
    <property type="protein sequence ID" value="SUC12229.1"/>
    <property type="molecule type" value="Genomic_DNA"/>
</dbReference>
<dbReference type="PROSITE" id="PS51257">
    <property type="entry name" value="PROKAR_LIPOPROTEIN"/>
    <property type="match status" value="1"/>
</dbReference>
<gene>
    <name evidence="1" type="ORF">BC673_10424</name>
    <name evidence="2" type="ORF">NCTC13043_00826</name>
</gene>
<proteinExistence type="predicted"/>
<accession>A0A379F0R1</accession>
<evidence type="ECO:0000313" key="3">
    <source>
        <dbReference type="Proteomes" id="UP000249852"/>
    </source>
</evidence>
<dbReference type="Proteomes" id="UP000249852">
    <property type="component" value="Unassembled WGS sequence"/>
</dbReference>
<dbReference type="RefSeq" id="WP_006045220.1">
    <property type="nucleotide sequence ID" value="NZ_CALBEW010000017.1"/>
</dbReference>
<dbReference type="Proteomes" id="UP000254235">
    <property type="component" value="Unassembled WGS sequence"/>
</dbReference>
<reference evidence="1 3" key="1">
    <citation type="submission" date="2018-06" db="EMBL/GenBank/DDBJ databases">
        <title>Genomic Encyclopedia of Archaeal and Bacterial Type Strains, Phase II (KMG-II): from individual species to whole genera.</title>
        <authorList>
            <person name="Goeker M."/>
        </authorList>
    </citation>
    <scope>NUCLEOTIDE SEQUENCE [LARGE SCALE GENOMIC DNA]</scope>
    <source>
        <strain evidence="1 3">DSM 18710</strain>
    </source>
</reference>
<dbReference type="InterPro" id="IPR025324">
    <property type="entry name" value="DUF4230"/>
</dbReference>
<organism evidence="2 4">
    <name type="scientific">Prevotella pallens</name>
    <dbReference type="NCBI Taxonomy" id="60133"/>
    <lineage>
        <taxon>Bacteria</taxon>
        <taxon>Pseudomonadati</taxon>
        <taxon>Bacteroidota</taxon>
        <taxon>Bacteroidia</taxon>
        <taxon>Bacteroidales</taxon>
        <taxon>Prevotellaceae</taxon>
        <taxon>Prevotella</taxon>
    </lineage>
</organism>
<evidence type="ECO:0000313" key="2">
    <source>
        <dbReference type="EMBL" id="SUC12229.1"/>
    </source>
</evidence>
<evidence type="ECO:0000313" key="1">
    <source>
        <dbReference type="EMBL" id="RAS46975.1"/>
    </source>
</evidence>
<dbReference type="OrthoDB" id="1080810at2"/>
<protein>
    <submittedName>
        <fullName evidence="1">Uncharacterized protein DUF4230</fullName>
    </submittedName>
</protein>